<dbReference type="NCBIfam" id="TIGR01948">
    <property type="entry name" value="rnfE"/>
    <property type="match status" value="1"/>
</dbReference>
<dbReference type="OrthoDB" id="9782945at2"/>
<evidence type="ECO:0000256" key="8">
    <source>
        <dbReference type="HAMAP-Rule" id="MF_00478"/>
    </source>
</evidence>
<feature type="transmembrane region" description="Helical" evidence="8">
    <location>
        <begin position="125"/>
        <end position="146"/>
    </location>
</feature>
<dbReference type="InterPro" id="IPR010968">
    <property type="entry name" value="RnfE"/>
</dbReference>
<gene>
    <name evidence="8" type="primary">rnfE</name>
    <name evidence="9" type="ORF">MB2181_02185</name>
</gene>
<name>A0P5N4_9PROT</name>
<dbReference type="EMBL" id="AAUX01000001">
    <property type="protein sequence ID" value="EAV46844.1"/>
    <property type="molecule type" value="Genomic_DNA"/>
</dbReference>
<sequence>MLRKSMHDGLWKQNPGVIQLLGLCPTLAVTTTVVNGVSLGIATMLVMVASNGSIAPIRKWIPEEIRVPIFILVVAALVTIIDLSIHAFAEPLYRALGIFIPLIVTNCIVLARVESFASKNPTLPSLYDGFFMGLGLCIVLALLGGMRELLGKGSLFSGMDLIFGESWKVLSIEFFDSSHGFLLALLPPGAFLGLALLIALTNFFNQTKQ</sequence>
<dbReference type="PIRSF" id="PIRSF006102">
    <property type="entry name" value="NQR_DE"/>
    <property type="match status" value="1"/>
</dbReference>
<dbReference type="GO" id="GO:0012505">
    <property type="term" value="C:endomembrane system"/>
    <property type="evidence" value="ECO:0007669"/>
    <property type="project" value="UniProtKB-SubCell"/>
</dbReference>
<dbReference type="Proteomes" id="UP000054262">
    <property type="component" value="Unassembled WGS sequence"/>
</dbReference>
<comment type="caution">
    <text evidence="8">Lacks conserved residue(s) required for the propagation of feature annotation.</text>
</comment>
<comment type="subcellular location">
    <subcellularLocation>
        <location evidence="8">Cell inner membrane</location>
        <topology evidence="8">Multi-pass membrane protein</topology>
    </subcellularLocation>
    <subcellularLocation>
        <location evidence="1">Endomembrane system</location>
        <topology evidence="1">Multi-pass membrane protein</topology>
    </subcellularLocation>
</comment>
<reference evidence="9 10" key="1">
    <citation type="submission" date="2006-11" db="EMBL/GenBank/DDBJ databases">
        <authorList>
            <person name="Giovannoni S."/>
            <person name="Vergin K."/>
            <person name="Ferriera S."/>
            <person name="Johnson J."/>
            <person name="Kravitz S."/>
            <person name="Beeson K."/>
            <person name="Sutton G."/>
            <person name="Rogers Y.-H."/>
            <person name="Friedman R."/>
            <person name="Frazier M."/>
            <person name="Venter J.C."/>
        </authorList>
    </citation>
    <scope>NUCLEOTIDE SEQUENCE [LARGE SCALE GENOMIC DNA]</scope>
    <source>
        <strain evidence="9 10">HTCC2181</strain>
    </source>
</reference>
<dbReference type="GO" id="GO:0016491">
    <property type="term" value="F:oxidoreductase activity"/>
    <property type="evidence" value="ECO:0007669"/>
    <property type="project" value="UniProtKB-KW"/>
</dbReference>
<keyword evidence="8" id="KW-1003">Cell membrane</keyword>
<dbReference type="GO" id="GO:0005886">
    <property type="term" value="C:plasma membrane"/>
    <property type="evidence" value="ECO:0007669"/>
    <property type="project" value="UniProtKB-SubCell"/>
</dbReference>
<evidence type="ECO:0000256" key="5">
    <source>
        <dbReference type="ARBA" id="ARBA00022982"/>
    </source>
</evidence>
<organism evidence="9 10">
    <name type="scientific">Methylophilales bacterium HTCC2181</name>
    <dbReference type="NCBI Taxonomy" id="383631"/>
    <lineage>
        <taxon>Bacteria</taxon>
        <taxon>Pseudomonadati</taxon>
        <taxon>Pseudomonadota</taxon>
        <taxon>Betaproteobacteria</taxon>
        <taxon>Nitrosomonadales</taxon>
        <taxon>OM43 clade</taxon>
    </lineage>
</organism>
<protein>
    <recommendedName>
        <fullName evidence="8">Ion-translocating oxidoreductase complex subunit E</fullName>
        <ecNumber evidence="8">7.-.-.-</ecNumber>
    </recommendedName>
    <alternativeName>
        <fullName evidence="8">Rnf electron transport complex subunit E</fullName>
    </alternativeName>
</protein>
<evidence type="ECO:0000313" key="10">
    <source>
        <dbReference type="Proteomes" id="UP000054262"/>
    </source>
</evidence>
<dbReference type="InterPro" id="IPR003667">
    <property type="entry name" value="NqrDE/RnfAE"/>
</dbReference>
<feature type="transmembrane region" description="Helical" evidence="8">
    <location>
        <begin position="95"/>
        <end position="113"/>
    </location>
</feature>
<keyword evidence="7 8" id="KW-0472">Membrane</keyword>
<keyword evidence="2 8" id="KW-0813">Transport</keyword>
<comment type="caution">
    <text evidence="9">The sequence shown here is derived from an EMBL/GenBank/DDBJ whole genome shotgun (WGS) entry which is preliminary data.</text>
</comment>
<comment type="similarity">
    <text evidence="8">Belongs to the NqrDE/RnfAE family.</text>
</comment>
<keyword evidence="5 8" id="KW-0249">Electron transport</keyword>
<comment type="subunit">
    <text evidence="8">The complex is composed of six subunits: RnfA, RnfB, RnfC, RnfD, RnfE and RnfG.</text>
</comment>
<feature type="transmembrane region" description="Helical" evidence="8">
    <location>
        <begin position="69"/>
        <end position="89"/>
    </location>
</feature>
<dbReference type="HAMAP" id="MF_00478">
    <property type="entry name" value="RsxE_RnfE"/>
    <property type="match status" value="1"/>
</dbReference>
<keyword evidence="8" id="KW-0997">Cell inner membrane</keyword>
<feature type="transmembrane region" description="Helical" evidence="8">
    <location>
        <begin position="181"/>
        <end position="204"/>
    </location>
</feature>
<accession>A0P5N4</accession>
<dbReference type="GO" id="GO:0022900">
    <property type="term" value="P:electron transport chain"/>
    <property type="evidence" value="ECO:0007669"/>
    <property type="project" value="UniProtKB-UniRule"/>
</dbReference>
<evidence type="ECO:0000256" key="2">
    <source>
        <dbReference type="ARBA" id="ARBA00022448"/>
    </source>
</evidence>
<evidence type="ECO:0000256" key="7">
    <source>
        <dbReference type="ARBA" id="ARBA00023136"/>
    </source>
</evidence>
<evidence type="ECO:0000256" key="3">
    <source>
        <dbReference type="ARBA" id="ARBA00022692"/>
    </source>
</evidence>
<dbReference type="PANTHER" id="PTHR30586">
    <property type="entry name" value="ELECTRON TRANSPORT COMPLEX PROTEIN RNFE"/>
    <property type="match status" value="1"/>
</dbReference>
<keyword evidence="9" id="KW-0830">Ubiquinone</keyword>
<evidence type="ECO:0000256" key="6">
    <source>
        <dbReference type="ARBA" id="ARBA00022989"/>
    </source>
</evidence>
<keyword evidence="3 8" id="KW-0812">Transmembrane</keyword>
<dbReference type="Pfam" id="PF02508">
    <property type="entry name" value="Rnf-Nqr"/>
    <property type="match status" value="1"/>
</dbReference>
<dbReference type="EC" id="7.-.-.-" evidence="8"/>
<evidence type="ECO:0000256" key="4">
    <source>
        <dbReference type="ARBA" id="ARBA00022967"/>
    </source>
</evidence>
<dbReference type="AlphaFoldDB" id="A0P5N4"/>
<dbReference type="PANTHER" id="PTHR30586:SF0">
    <property type="entry name" value="ION-TRANSLOCATING OXIDOREDUCTASE COMPLEX SUBUNIT E"/>
    <property type="match status" value="1"/>
</dbReference>
<keyword evidence="6 8" id="KW-1133">Transmembrane helix</keyword>
<keyword evidence="10" id="KW-1185">Reference proteome</keyword>
<evidence type="ECO:0000313" key="9">
    <source>
        <dbReference type="EMBL" id="EAV46844.1"/>
    </source>
</evidence>
<keyword evidence="4 8" id="KW-1278">Translocase</keyword>
<evidence type="ECO:0000256" key="1">
    <source>
        <dbReference type="ARBA" id="ARBA00004127"/>
    </source>
</evidence>
<comment type="function">
    <text evidence="8">Part of a membrane-bound complex that couples electron transfer with translocation of ions across the membrane.</text>
</comment>
<keyword evidence="9" id="KW-0560">Oxidoreductase</keyword>
<dbReference type="NCBIfam" id="NF009070">
    <property type="entry name" value="PRK12405.1"/>
    <property type="match status" value="1"/>
</dbReference>
<proteinExistence type="inferred from homology"/>